<keyword evidence="3" id="KW-1185">Reference proteome</keyword>
<reference evidence="2" key="1">
    <citation type="submission" date="2022-06" db="EMBL/GenBank/DDBJ databases">
        <title>Vallitalea longa sp. nov., an anaerobic bacterium isolated from marine sediment.</title>
        <authorList>
            <person name="Hirano S."/>
            <person name="Terahara T."/>
            <person name="Mori K."/>
            <person name="Hamada M."/>
            <person name="Matsumoto R."/>
            <person name="Kobayashi T."/>
        </authorList>
    </citation>
    <scope>NUCLEOTIDE SEQUENCE</scope>
    <source>
        <strain evidence="2">SH18-1</strain>
    </source>
</reference>
<proteinExistence type="predicted"/>
<dbReference type="RefSeq" id="WP_281811094.1">
    <property type="nucleotide sequence ID" value="NZ_BRLB01000001.1"/>
</dbReference>
<name>A0A9W5Y729_9FIRM</name>
<evidence type="ECO:0000259" key="1">
    <source>
        <dbReference type="Pfam" id="PF12674"/>
    </source>
</evidence>
<sequence length="87" mass="10150">MNKVCYCQSCGMPMEDSHLYGTNSDGSKNKDYCVYCYTDGNFIADCSMEEMIDYCVPHMIKNNKNMSEDGARKIMNEFFPTLKRWKK</sequence>
<dbReference type="InterPro" id="IPR025868">
    <property type="entry name" value="Zn_ribbon_dom_put"/>
</dbReference>
<accession>A0A9W5Y729</accession>
<dbReference type="EMBL" id="BRLB01000001">
    <property type="protein sequence ID" value="GKX27622.1"/>
    <property type="molecule type" value="Genomic_DNA"/>
</dbReference>
<gene>
    <name evidence="2" type="ORF">SH1V18_01020</name>
</gene>
<dbReference type="AlphaFoldDB" id="A0A9W5Y729"/>
<comment type="caution">
    <text evidence="2">The sequence shown here is derived from an EMBL/GenBank/DDBJ whole genome shotgun (WGS) entry which is preliminary data.</text>
</comment>
<evidence type="ECO:0000313" key="2">
    <source>
        <dbReference type="EMBL" id="GKX27622.1"/>
    </source>
</evidence>
<organism evidence="2 3">
    <name type="scientific">Vallitalea longa</name>
    <dbReference type="NCBI Taxonomy" id="2936439"/>
    <lineage>
        <taxon>Bacteria</taxon>
        <taxon>Bacillati</taxon>
        <taxon>Bacillota</taxon>
        <taxon>Clostridia</taxon>
        <taxon>Lachnospirales</taxon>
        <taxon>Vallitaleaceae</taxon>
        <taxon>Vallitalea</taxon>
    </lineage>
</organism>
<dbReference type="Pfam" id="PF12674">
    <property type="entry name" value="Zn_ribbon_2"/>
    <property type="match status" value="1"/>
</dbReference>
<evidence type="ECO:0000313" key="3">
    <source>
        <dbReference type="Proteomes" id="UP001144256"/>
    </source>
</evidence>
<protein>
    <submittedName>
        <fullName evidence="2">Transcriptional regulator</fullName>
    </submittedName>
</protein>
<feature type="domain" description="Putative zinc ribbon" evidence="1">
    <location>
        <begin position="6"/>
        <end position="86"/>
    </location>
</feature>
<dbReference type="Proteomes" id="UP001144256">
    <property type="component" value="Unassembled WGS sequence"/>
</dbReference>